<evidence type="ECO:0000313" key="2">
    <source>
        <dbReference type="EnsemblPlants" id="KEH17007"/>
    </source>
</evidence>
<dbReference type="AlphaFoldDB" id="A0A072THX3"/>
<dbReference type="EMBL" id="KL402779">
    <property type="protein sequence ID" value="KEH17007.1"/>
    <property type="molecule type" value="Genomic_DNA"/>
</dbReference>
<accession>A0A072THX3</accession>
<dbReference type="Proteomes" id="UP000002051">
    <property type="component" value="Unassembled WGS sequence"/>
</dbReference>
<protein>
    <submittedName>
        <fullName evidence="1 2">Uncharacterized protein</fullName>
    </submittedName>
</protein>
<organism evidence="1 3">
    <name type="scientific">Medicago truncatula</name>
    <name type="common">Barrel medic</name>
    <name type="synonym">Medicago tribuloides</name>
    <dbReference type="NCBI Taxonomy" id="3880"/>
    <lineage>
        <taxon>Eukaryota</taxon>
        <taxon>Viridiplantae</taxon>
        <taxon>Streptophyta</taxon>
        <taxon>Embryophyta</taxon>
        <taxon>Tracheophyta</taxon>
        <taxon>Spermatophyta</taxon>
        <taxon>Magnoliopsida</taxon>
        <taxon>eudicotyledons</taxon>
        <taxon>Gunneridae</taxon>
        <taxon>Pentapetalae</taxon>
        <taxon>rosids</taxon>
        <taxon>fabids</taxon>
        <taxon>Fabales</taxon>
        <taxon>Fabaceae</taxon>
        <taxon>Papilionoideae</taxon>
        <taxon>50 kb inversion clade</taxon>
        <taxon>NPAAA clade</taxon>
        <taxon>Hologalegina</taxon>
        <taxon>IRL clade</taxon>
        <taxon>Trifolieae</taxon>
        <taxon>Medicago</taxon>
    </lineage>
</organism>
<dbReference type="HOGENOM" id="CLU_175063_3_0_1"/>
<sequence length="75" mass="8100">MHVVPTRASSPQHKSINTLIGHQALNIKSKSSQGIKPSTYRAKAHRASSPQLKSVFLTGQLVMASNLLAMASYKV</sequence>
<reference evidence="1 3" key="2">
    <citation type="journal article" date="2014" name="BMC Genomics">
        <title>An improved genome release (version Mt4.0) for the model legume Medicago truncatula.</title>
        <authorList>
            <person name="Tang H."/>
            <person name="Krishnakumar V."/>
            <person name="Bidwell S."/>
            <person name="Rosen B."/>
            <person name="Chan A."/>
            <person name="Zhou S."/>
            <person name="Gentzbittel L."/>
            <person name="Childs K.L."/>
            <person name="Yandell M."/>
            <person name="Gundlach H."/>
            <person name="Mayer K.F."/>
            <person name="Schwartz D.C."/>
            <person name="Town C.D."/>
        </authorList>
    </citation>
    <scope>GENOME REANNOTATION</scope>
    <source>
        <strain evidence="1">A17</strain>
        <strain evidence="2 3">cv. Jemalong A17</strain>
    </source>
</reference>
<dbReference type="EnsemblPlants" id="KEH17007">
    <property type="protein sequence ID" value="KEH17007"/>
    <property type="gene ID" value="MTR_0054s0230"/>
</dbReference>
<gene>
    <name evidence="1" type="ORF">MTR_0054s0230</name>
</gene>
<evidence type="ECO:0000313" key="3">
    <source>
        <dbReference type="Proteomes" id="UP000002051"/>
    </source>
</evidence>
<reference evidence="1 3" key="1">
    <citation type="journal article" date="2011" name="Nature">
        <title>The Medicago genome provides insight into the evolution of rhizobial symbioses.</title>
        <authorList>
            <person name="Young N.D."/>
            <person name="Debelle F."/>
            <person name="Oldroyd G.E."/>
            <person name="Geurts R."/>
            <person name="Cannon S.B."/>
            <person name="Udvardi M.K."/>
            <person name="Benedito V.A."/>
            <person name="Mayer K.F."/>
            <person name="Gouzy J."/>
            <person name="Schoof H."/>
            <person name="Van de Peer Y."/>
            <person name="Proost S."/>
            <person name="Cook D.R."/>
            <person name="Meyers B.C."/>
            <person name="Spannagl M."/>
            <person name="Cheung F."/>
            <person name="De Mita S."/>
            <person name="Krishnakumar V."/>
            <person name="Gundlach H."/>
            <person name="Zhou S."/>
            <person name="Mudge J."/>
            <person name="Bharti A.K."/>
            <person name="Murray J.D."/>
            <person name="Naoumkina M.A."/>
            <person name="Rosen B."/>
            <person name="Silverstein K.A."/>
            <person name="Tang H."/>
            <person name="Rombauts S."/>
            <person name="Zhao P.X."/>
            <person name="Zhou P."/>
            <person name="Barbe V."/>
            <person name="Bardou P."/>
            <person name="Bechner M."/>
            <person name="Bellec A."/>
            <person name="Berger A."/>
            <person name="Berges H."/>
            <person name="Bidwell S."/>
            <person name="Bisseling T."/>
            <person name="Choisne N."/>
            <person name="Couloux A."/>
            <person name="Denny R."/>
            <person name="Deshpande S."/>
            <person name="Dai X."/>
            <person name="Doyle J.J."/>
            <person name="Dudez A.M."/>
            <person name="Farmer A.D."/>
            <person name="Fouteau S."/>
            <person name="Franken C."/>
            <person name="Gibelin C."/>
            <person name="Gish J."/>
            <person name="Goldstein S."/>
            <person name="Gonzalez A.J."/>
            <person name="Green P.J."/>
            <person name="Hallab A."/>
            <person name="Hartog M."/>
            <person name="Hua A."/>
            <person name="Humphray S.J."/>
            <person name="Jeong D.H."/>
            <person name="Jing Y."/>
            <person name="Jocker A."/>
            <person name="Kenton S.M."/>
            <person name="Kim D.J."/>
            <person name="Klee K."/>
            <person name="Lai H."/>
            <person name="Lang C."/>
            <person name="Lin S."/>
            <person name="Macmil S.L."/>
            <person name="Magdelenat G."/>
            <person name="Matthews L."/>
            <person name="McCorrison J."/>
            <person name="Monaghan E.L."/>
            <person name="Mun J.H."/>
            <person name="Najar F.Z."/>
            <person name="Nicholson C."/>
            <person name="Noirot C."/>
            <person name="O'Bleness M."/>
            <person name="Paule C.R."/>
            <person name="Poulain J."/>
            <person name="Prion F."/>
            <person name="Qin B."/>
            <person name="Qu C."/>
            <person name="Retzel E.F."/>
            <person name="Riddle C."/>
            <person name="Sallet E."/>
            <person name="Samain S."/>
            <person name="Samson N."/>
            <person name="Sanders I."/>
            <person name="Saurat O."/>
            <person name="Scarpelli C."/>
            <person name="Schiex T."/>
            <person name="Segurens B."/>
            <person name="Severin A.J."/>
            <person name="Sherrier D.J."/>
            <person name="Shi R."/>
            <person name="Sims S."/>
            <person name="Singer S.R."/>
            <person name="Sinharoy S."/>
            <person name="Sterck L."/>
            <person name="Viollet A."/>
            <person name="Wang B.B."/>
            <person name="Wang K."/>
            <person name="Wang M."/>
            <person name="Wang X."/>
            <person name="Warfsmann J."/>
            <person name="Weissenbach J."/>
            <person name="White D.D."/>
            <person name="White J.D."/>
            <person name="Wiley G.B."/>
            <person name="Wincker P."/>
            <person name="Xing Y."/>
            <person name="Yang L."/>
            <person name="Yao Z."/>
            <person name="Ying F."/>
            <person name="Zhai J."/>
            <person name="Zhou L."/>
            <person name="Zuber A."/>
            <person name="Denarie J."/>
            <person name="Dixon R.A."/>
            <person name="May G.D."/>
            <person name="Schwartz D.C."/>
            <person name="Rogers J."/>
            <person name="Quetier F."/>
            <person name="Town C.D."/>
            <person name="Roe B.A."/>
        </authorList>
    </citation>
    <scope>NUCLEOTIDE SEQUENCE [LARGE SCALE GENOMIC DNA]</scope>
    <source>
        <strain evidence="1">A17</strain>
        <strain evidence="2 3">cv. Jemalong A17</strain>
    </source>
</reference>
<evidence type="ECO:0000313" key="1">
    <source>
        <dbReference type="EMBL" id="KEH17007.1"/>
    </source>
</evidence>
<keyword evidence="3" id="KW-1185">Reference proteome</keyword>
<name>A0A072THX3_MEDTR</name>
<reference evidence="2" key="3">
    <citation type="submission" date="2015-06" db="UniProtKB">
        <authorList>
            <consortium name="EnsemblPlants"/>
        </authorList>
    </citation>
    <scope>IDENTIFICATION</scope>
    <source>
        <strain evidence="2">cv. Jemalong A17</strain>
    </source>
</reference>
<proteinExistence type="predicted"/>